<evidence type="ECO:0000313" key="6">
    <source>
        <dbReference type="Proteomes" id="UP001519343"/>
    </source>
</evidence>
<dbReference type="PROSITE" id="PS50949">
    <property type="entry name" value="HTH_GNTR"/>
    <property type="match status" value="1"/>
</dbReference>
<dbReference type="Pfam" id="PF07729">
    <property type="entry name" value="FCD"/>
    <property type="match status" value="1"/>
</dbReference>
<dbReference type="Gene3D" id="1.20.120.530">
    <property type="entry name" value="GntR ligand-binding domain-like"/>
    <property type="match status" value="1"/>
</dbReference>
<evidence type="ECO:0000256" key="3">
    <source>
        <dbReference type="ARBA" id="ARBA00023163"/>
    </source>
</evidence>
<keyword evidence="2" id="KW-0238">DNA-binding</keyword>
<gene>
    <name evidence="5" type="ORF">J2Z37_002916</name>
</gene>
<dbReference type="InterPro" id="IPR008920">
    <property type="entry name" value="TF_FadR/GntR_C"/>
</dbReference>
<dbReference type="InterPro" id="IPR036390">
    <property type="entry name" value="WH_DNA-bd_sf"/>
</dbReference>
<dbReference type="Proteomes" id="UP001519343">
    <property type="component" value="Unassembled WGS sequence"/>
</dbReference>
<keyword evidence="3" id="KW-0804">Transcription</keyword>
<keyword evidence="1" id="KW-0805">Transcription regulation</keyword>
<sequence length="238" mass="27139">MKPSFKVRKTYEEVADFVREQIISGVYKPGQRLPSLRELGEMLGVGQSTIREAIGSLKTMGLVSIRQGEGTFVTKLETNELLASLETTRPLTKQDLLSLLEVRKILETDIARLASQRRSHEDLTQLRAALAELEAFDPLNDEGNFGGDADKNFHDAIAKSAHNEILQSLMNSISEMMERSIKVNREQMFKLAGIHDRLLEEHQNIFRAIEEQNPNEAEKWMLEHLNGVEDFYMKKLLE</sequence>
<dbReference type="PRINTS" id="PR00035">
    <property type="entry name" value="HTHGNTR"/>
</dbReference>
<reference evidence="5 6" key="1">
    <citation type="submission" date="2021-03" db="EMBL/GenBank/DDBJ databases">
        <title>Genomic Encyclopedia of Type Strains, Phase IV (KMG-IV): sequencing the most valuable type-strain genomes for metagenomic binning, comparative biology and taxonomic classification.</title>
        <authorList>
            <person name="Goeker M."/>
        </authorList>
    </citation>
    <scope>NUCLEOTIDE SEQUENCE [LARGE SCALE GENOMIC DNA]</scope>
    <source>
        <strain evidence="5 6">DSM 24738</strain>
    </source>
</reference>
<dbReference type="PANTHER" id="PTHR43537:SF5">
    <property type="entry name" value="UXU OPERON TRANSCRIPTIONAL REGULATOR"/>
    <property type="match status" value="1"/>
</dbReference>
<feature type="domain" description="HTH gntR-type" evidence="4">
    <location>
        <begin position="8"/>
        <end position="76"/>
    </location>
</feature>
<dbReference type="InterPro" id="IPR011711">
    <property type="entry name" value="GntR_C"/>
</dbReference>
<evidence type="ECO:0000256" key="1">
    <source>
        <dbReference type="ARBA" id="ARBA00023015"/>
    </source>
</evidence>
<dbReference type="RefSeq" id="WP_209810933.1">
    <property type="nucleotide sequence ID" value="NZ_JAGGKT010000008.1"/>
</dbReference>
<dbReference type="SMART" id="SM00895">
    <property type="entry name" value="FCD"/>
    <property type="match status" value="1"/>
</dbReference>
<dbReference type="Gene3D" id="1.10.10.10">
    <property type="entry name" value="Winged helix-like DNA-binding domain superfamily/Winged helix DNA-binding domain"/>
    <property type="match status" value="1"/>
</dbReference>
<dbReference type="CDD" id="cd07377">
    <property type="entry name" value="WHTH_GntR"/>
    <property type="match status" value="1"/>
</dbReference>
<accession>A0ABS4GST1</accession>
<protein>
    <submittedName>
        <fullName evidence="5">GntR family transcriptional repressor for pyruvate dehydrogenase complex</fullName>
    </submittedName>
</protein>
<name>A0ABS4GST1_9BACL</name>
<evidence type="ECO:0000256" key="2">
    <source>
        <dbReference type="ARBA" id="ARBA00023125"/>
    </source>
</evidence>
<dbReference type="SMART" id="SM00345">
    <property type="entry name" value="HTH_GNTR"/>
    <property type="match status" value="1"/>
</dbReference>
<dbReference type="SUPFAM" id="SSF48008">
    <property type="entry name" value="GntR ligand-binding domain-like"/>
    <property type="match status" value="1"/>
</dbReference>
<keyword evidence="5" id="KW-0670">Pyruvate</keyword>
<evidence type="ECO:0000259" key="4">
    <source>
        <dbReference type="PROSITE" id="PS50949"/>
    </source>
</evidence>
<dbReference type="EMBL" id="JAGGKT010000008">
    <property type="protein sequence ID" value="MBP1932905.1"/>
    <property type="molecule type" value="Genomic_DNA"/>
</dbReference>
<dbReference type="SUPFAM" id="SSF46785">
    <property type="entry name" value="Winged helix' DNA-binding domain"/>
    <property type="match status" value="1"/>
</dbReference>
<dbReference type="InterPro" id="IPR000524">
    <property type="entry name" value="Tscrpt_reg_HTH_GntR"/>
</dbReference>
<keyword evidence="6" id="KW-1185">Reference proteome</keyword>
<comment type="caution">
    <text evidence="5">The sequence shown here is derived from an EMBL/GenBank/DDBJ whole genome shotgun (WGS) entry which is preliminary data.</text>
</comment>
<organism evidence="5 6">
    <name type="scientific">Ammoniphilus resinae</name>
    <dbReference type="NCBI Taxonomy" id="861532"/>
    <lineage>
        <taxon>Bacteria</taxon>
        <taxon>Bacillati</taxon>
        <taxon>Bacillota</taxon>
        <taxon>Bacilli</taxon>
        <taxon>Bacillales</taxon>
        <taxon>Paenibacillaceae</taxon>
        <taxon>Aneurinibacillus group</taxon>
        <taxon>Ammoniphilus</taxon>
    </lineage>
</organism>
<dbReference type="Pfam" id="PF00392">
    <property type="entry name" value="GntR"/>
    <property type="match status" value="1"/>
</dbReference>
<proteinExistence type="predicted"/>
<dbReference type="PANTHER" id="PTHR43537">
    <property type="entry name" value="TRANSCRIPTIONAL REGULATOR, GNTR FAMILY"/>
    <property type="match status" value="1"/>
</dbReference>
<dbReference type="InterPro" id="IPR036388">
    <property type="entry name" value="WH-like_DNA-bd_sf"/>
</dbReference>
<evidence type="ECO:0000313" key="5">
    <source>
        <dbReference type="EMBL" id="MBP1932905.1"/>
    </source>
</evidence>